<organism evidence="1 2">
    <name type="scientific">Pangasianodon gigas</name>
    <name type="common">Mekong giant catfish</name>
    <name type="synonym">Pangasius gigas</name>
    <dbReference type="NCBI Taxonomy" id="30993"/>
    <lineage>
        <taxon>Eukaryota</taxon>
        <taxon>Metazoa</taxon>
        <taxon>Chordata</taxon>
        <taxon>Craniata</taxon>
        <taxon>Vertebrata</taxon>
        <taxon>Euteleostomi</taxon>
        <taxon>Actinopterygii</taxon>
        <taxon>Neopterygii</taxon>
        <taxon>Teleostei</taxon>
        <taxon>Ostariophysi</taxon>
        <taxon>Siluriformes</taxon>
        <taxon>Pangasiidae</taxon>
        <taxon>Pangasianodon</taxon>
    </lineage>
</organism>
<keyword evidence="2" id="KW-1185">Reference proteome</keyword>
<comment type="caution">
    <text evidence="1">The sequence shown here is derived from an EMBL/GenBank/DDBJ whole genome shotgun (WGS) entry which is preliminary data.</text>
</comment>
<proteinExistence type="predicted"/>
<accession>A0ACC5W7T0</accession>
<name>A0ACC5W7T0_PANGG</name>
<dbReference type="EMBL" id="CM040455">
    <property type="protein sequence ID" value="MCI4375026.1"/>
    <property type="molecule type" value="Genomic_DNA"/>
</dbReference>
<reference evidence="1 2" key="1">
    <citation type="journal article" date="2022" name="bioRxiv">
        <title>An ancient truncated duplication of the anti-Mullerian hormone receptor type 2 gene is a potential conserved master sex determinant in the Pangasiidae catfish family.</title>
        <authorList>
            <person name="Wen M."/>
            <person name="Pan Q."/>
            <person name="Jouanno E."/>
            <person name="Montfort J."/>
            <person name="Zahm M."/>
            <person name="Cabau C."/>
            <person name="Klopp C."/>
            <person name="Iampietro C."/>
            <person name="Roques C."/>
            <person name="Bouchez O."/>
            <person name="Castinel A."/>
            <person name="Donnadieu C."/>
            <person name="Parrinello H."/>
            <person name="Poncet C."/>
            <person name="Belmonte E."/>
            <person name="Gautier V."/>
            <person name="Avarre J.-C."/>
            <person name="Dugue R."/>
            <person name="Gustiano R."/>
            <person name="Ha T.T.T."/>
            <person name="Campet M."/>
            <person name="Sriphairoj K."/>
            <person name="Ribolli J."/>
            <person name="de Almeida F.L."/>
            <person name="Desvignes T."/>
            <person name="Postlethwait J.H."/>
            <person name="Bucao C.F."/>
            <person name="Robinson-Rechavi M."/>
            <person name="Bobe J."/>
            <person name="Herpin A."/>
            <person name="Guiguen Y."/>
        </authorList>
    </citation>
    <scope>NUCLEOTIDE SEQUENCE [LARGE SCALE GENOMIC DNA]</scope>
    <source>
        <strain evidence="1">YG-Dec2019</strain>
    </source>
</reference>
<evidence type="ECO:0000313" key="1">
    <source>
        <dbReference type="EMBL" id="MCI4375026.1"/>
    </source>
</evidence>
<sequence>MAPGLESDGDNEEWMKTLPEELWDIPLTNLTIPGSHDAMSYCLDITSPLVRSESDSFRLLDRVFYCFTRPIIYKWATTQACIHLIQHVENIVQQLQAGIRYFDLRIAHKQNDMSHDLYFTHVIYTQVTVVDTLNTVATWLSEHPREIIILACSHFEGLSEKLHEEFIYSLKKIFGSKLCPSNADITLRRLWTSGYQVVLSYEDQTAVHHKELWPEIPYWWANTANAGELIQYLESQKHRGRPEGFFVAGLNLTADRCFMASNPHITLRTLTMDQWECVRRWLEDQKPGAESTSLNIIAGDFIGLIPLCSIVIALNKVLLKH</sequence>
<evidence type="ECO:0000313" key="2">
    <source>
        <dbReference type="Proteomes" id="UP000829447"/>
    </source>
</evidence>
<dbReference type="Proteomes" id="UP000829447">
    <property type="component" value="Linkage Group LG2"/>
</dbReference>
<protein>
    <submittedName>
        <fullName evidence="1">Uncharacterized protein</fullName>
    </submittedName>
</protein>
<gene>
    <name evidence="1" type="ORF">PGIGA_G00104330</name>
</gene>